<gene>
    <name evidence="2" type="ORF">EZS28_022899</name>
</gene>
<dbReference type="Proteomes" id="UP000324800">
    <property type="component" value="Unassembled WGS sequence"/>
</dbReference>
<name>A0A5J4VGS8_9EUKA</name>
<feature type="compositionally biased region" description="Basic and acidic residues" evidence="1">
    <location>
        <begin position="160"/>
        <end position="172"/>
    </location>
</feature>
<comment type="caution">
    <text evidence="2">The sequence shown here is derived from an EMBL/GenBank/DDBJ whole genome shotgun (WGS) entry which is preliminary data.</text>
</comment>
<organism evidence="2 3">
    <name type="scientific">Streblomastix strix</name>
    <dbReference type="NCBI Taxonomy" id="222440"/>
    <lineage>
        <taxon>Eukaryota</taxon>
        <taxon>Metamonada</taxon>
        <taxon>Preaxostyla</taxon>
        <taxon>Oxymonadida</taxon>
        <taxon>Streblomastigidae</taxon>
        <taxon>Streblomastix</taxon>
    </lineage>
</organism>
<proteinExistence type="predicted"/>
<feature type="region of interest" description="Disordered" evidence="1">
    <location>
        <begin position="138"/>
        <end position="191"/>
    </location>
</feature>
<dbReference type="EMBL" id="SNRW01007249">
    <property type="protein sequence ID" value="KAA6381573.1"/>
    <property type="molecule type" value="Genomic_DNA"/>
</dbReference>
<sequence length="191" mass="20971">MQELLCYLNLKEKKVELQTKLGVQNATANSIRYASSTELAAQGFDGMTINVFTHRTPDSKMNKKFYIFAVNKEQDSISSALVKNHGEKQATQIISKQRGGARVSEGDGLQQSPSGDDLQLFPQETLASPLSLPIISTQPIVETESPNDHESVKVQNSQMQKDDQDVEPKDETQNQSMAKGSDRATTAGAQK</sequence>
<protein>
    <submittedName>
        <fullName evidence="2">Uncharacterized protein</fullName>
    </submittedName>
</protein>
<evidence type="ECO:0000256" key="1">
    <source>
        <dbReference type="SAM" id="MobiDB-lite"/>
    </source>
</evidence>
<dbReference type="AlphaFoldDB" id="A0A5J4VGS8"/>
<evidence type="ECO:0000313" key="2">
    <source>
        <dbReference type="EMBL" id="KAA6381573.1"/>
    </source>
</evidence>
<evidence type="ECO:0000313" key="3">
    <source>
        <dbReference type="Proteomes" id="UP000324800"/>
    </source>
</evidence>
<accession>A0A5J4VGS8</accession>
<feature type="region of interest" description="Disordered" evidence="1">
    <location>
        <begin position="85"/>
        <end position="118"/>
    </location>
</feature>
<reference evidence="2 3" key="1">
    <citation type="submission" date="2019-03" db="EMBL/GenBank/DDBJ databases">
        <title>Single cell metagenomics reveals metabolic interactions within the superorganism composed of flagellate Streblomastix strix and complex community of Bacteroidetes bacteria on its surface.</title>
        <authorList>
            <person name="Treitli S.C."/>
            <person name="Kolisko M."/>
            <person name="Husnik F."/>
            <person name="Keeling P."/>
            <person name="Hampl V."/>
        </authorList>
    </citation>
    <scope>NUCLEOTIDE SEQUENCE [LARGE SCALE GENOMIC DNA]</scope>
    <source>
        <strain evidence="2">ST1C</strain>
    </source>
</reference>
<feature type="compositionally biased region" description="Polar residues" evidence="1">
    <location>
        <begin position="173"/>
        <end position="191"/>
    </location>
</feature>